<dbReference type="Proteomes" id="UP000234681">
    <property type="component" value="Chromosome 13"/>
</dbReference>
<feature type="transmembrane region" description="Helical" evidence="1">
    <location>
        <begin position="76"/>
        <end position="99"/>
    </location>
</feature>
<name>A6JH35_RAT</name>
<keyword evidence="1" id="KW-0812">Transmembrane</keyword>
<evidence type="ECO:0000256" key="1">
    <source>
        <dbReference type="SAM" id="Phobius"/>
    </source>
</evidence>
<proteinExistence type="predicted"/>
<keyword evidence="1" id="KW-0472">Membrane</keyword>
<dbReference type="AlphaFoldDB" id="A6JH35"/>
<accession>A6JH35</accession>
<keyword evidence="1" id="KW-1133">Transmembrane helix</keyword>
<protein>
    <submittedName>
        <fullName evidence="2">RCG20469</fullName>
    </submittedName>
</protein>
<evidence type="ECO:0000313" key="3">
    <source>
        <dbReference type="Proteomes" id="UP000234681"/>
    </source>
</evidence>
<reference evidence="3" key="1">
    <citation type="submission" date="2005-09" db="EMBL/GenBank/DDBJ databases">
        <authorList>
            <person name="Mural R.J."/>
            <person name="Li P.W."/>
            <person name="Adams M.D."/>
            <person name="Amanatides P.G."/>
            <person name="Baden-Tillson H."/>
            <person name="Barnstead M."/>
            <person name="Chin S.H."/>
            <person name="Dew I."/>
            <person name="Evans C.A."/>
            <person name="Ferriera S."/>
            <person name="Flanigan M."/>
            <person name="Fosler C."/>
            <person name="Glodek A."/>
            <person name="Gu Z."/>
            <person name="Holt R.A."/>
            <person name="Jennings D."/>
            <person name="Kraft C.L."/>
            <person name="Lu F."/>
            <person name="Nguyen T."/>
            <person name="Nusskern D.R."/>
            <person name="Pfannkoch C.M."/>
            <person name="Sitter C."/>
            <person name="Sutton G.G."/>
            <person name="Venter J.C."/>
            <person name="Wang Z."/>
            <person name="Woodage T."/>
            <person name="Zheng X.H."/>
            <person name="Zhong F."/>
        </authorList>
    </citation>
    <scope>NUCLEOTIDE SEQUENCE [LARGE SCALE GENOMIC DNA]</scope>
    <source>
        <strain>BN</strain>
        <strain evidence="3">Sprague-Dawley</strain>
    </source>
</reference>
<gene>
    <name evidence="2" type="ORF">rCG_20469</name>
</gene>
<organism evidence="2 3">
    <name type="scientific">Rattus norvegicus</name>
    <name type="common">Rat</name>
    <dbReference type="NCBI Taxonomy" id="10116"/>
    <lineage>
        <taxon>Eukaryota</taxon>
        <taxon>Metazoa</taxon>
        <taxon>Chordata</taxon>
        <taxon>Craniata</taxon>
        <taxon>Vertebrata</taxon>
        <taxon>Euteleostomi</taxon>
        <taxon>Mammalia</taxon>
        <taxon>Eutheria</taxon>
        <taxon>Euarchontoglires</taxon>
        <taxon>Glires</taxon>
        <taxon>Rodentia</taxon>
        <taxon>Myomorpha</taxon>
        <taxon>Muroidea</taxon>
        <taxon>Muridae</taxon>
        <taxon>Murinae</taxon>
        <taxon>Rattus</taxon>
    </lineage>
</organism>
<sequence>MLVQKQTWPGQWPSSRLLSLLGTTMVKWVLVLSATKRYPLSSEEPSSWPSFPLSPCRETWGTRLASSTLFHARTQAAVVLCWLISFLPPEALAFSLLLCRRSY</sequence>
<evidence type="ECO:0000313" key="2">
    <source>
        <dbReference type="EMBL" id="EDL95041.1"/>
    </source>
</evidence>
<dbReference type="EMBL" id="CH473985">
    <property type="protein sequence ID" value="EDL95041.1"/>
    <property type="molecule type" value="Genomic_DNA"/>
</dbReference>